<dbReference type="WBParaSite" id="ES5_v2.g17557.t1">
    <property type="protein sequence ID" value="ES5_v2.g17557.t1"/>
    <property type="gene ID" value="ES5_v2.g17557"/>
</dbReference>
<sequence>MSPNAFENEMLLFNENDSSNAAIYENEILKLKKSISKKDLKIEDLEKKNNVFKIRLEKYYKQRNFKTADYVKENDQLNDKLCEVEAERNELKAKNELLLKKLSKMEEMIKKECQKSMKAELESNIYFMKQESDDQIATLQYRIEELESEVAGLEAESELAETIKDDLQIELENSENEKNTLQEQLSQMEYEYSFLVENIEALESQLKSMESLQAELDTVKRINSFQEHTIQDVTVNIYEFVIEKHGNIEKLIAELFQINKDRF</sequence>
<evidence type="ECO:0000313" key="1">
    <source>
        <dbReference type="Proteomes" id="UP000887579"/>
    </source>
</evidence>
<dbReference type="Proteomes" id="UP000887579">
    <property type="component" value="Unplaced"/>
</dbReference>
<reference evidence="2" key="1">
    <citation type="submission" date="2022-11" db="UniProtKB">
        <authorList>
            <consortium name="WormBaseParasite"/>
        </authorList>
    </citation>
    <scope>IDENTIFICATION</scope>
</reference>
<accession>A0AC34FJN8</accession>
<protein>
    <submittedName>
        <fullName evidence="2">Uncharacterized protein</fullName>
    </submittedName>
</protein>
<organism evidence="1 2">
    <name type="scientific">Panagrolaimus sp. ES5</name>
    <dbReference type="NCBI Taxonomy" id="591445"/>
    <lineage>
        <taxon>Eukaryota</taxon>
        <taxon>Metazoa</taxon>
        <taxon>Ecdysozoa</taxon>
        <taxon>Nematoda</taxon>
        <taxon>Chromadorea</taxon>
        <taxon>Rhabditida</taxon>
        <taxon>Tylenchina</taxon>
        <taxon>Panagrolaimomorpha</taxon>
        <taxon>Panagrolaimoidea</taxon>
        <taxon>Panagrolaimidae</taxon>
        <taxon>Panagrolaimus</taxon>
    </lineage>
</organism>
<evidence type="ECO:0000313" key="2">
    <source>
        <dbReference type="WBParaSite" id="ES5_v2.g17557.t1"/>
    </source>
</evidence>
<name>A0AC34FJN8_9BILA</name>
<proteinExistence type="predicted"/>